<protein>
    <recommendedName>
        <fullName evidence="3">Polymer-forming cytoskeletal</fullName>
    </recommendedName>
</protein>
<dbReference type="PATRIC" id="fig|571915.4.peg.3066"/>
<reference evidence="1 2" key="1">
    <citation type="journal article" date="2015" name="Genome Announc.">
        <title>Complete Genome Sequence of the Type Strain Corynebacterium mustelae DSM 45274, Isolated from Various Tissues of a Male Ferret with Lethal Sepsis.</title>
        <authorList>
            <person name="Ruckert C."/>
            <person name="Eimer J."/>
            <person name="Winkler A."/>
            <person name="Tauch A."/>
        </authorList>
    </citation>
    <scope>NUCLEOTIDE SEQUENCE [LARGE SCALE GENOMIC DNA]</scope>
    <source>
        <strain evidence="1 2">DSM 45274</strain>
    </source>
</reference>
<dbReference type="AlphaFoldDB" id="A0A0G3H5Q7"/>
<evidence type="ECO:0008006" key="3">
    <source>
        <dbReference type="Google" id="ProtNLM"/>
    </source>
</evidence>
<dbReference type="Proteomes" id="UP000035199">
    <property type="component" value="Chromosome"/>
</dbReference>
<name>A0A0G3H5Q7_9CORY</name>
<keyword evidence="2" id="KW-1185">Reference proteome</keyword>
<dbReference type="InterPro" id="IPR011004">
    <property type="entry name" value="Trimer_LpxA-like_sf"/>
</dbReference>
<proteinExistence type="predicted"/>
<dbReference type="SUPFAM" id="SSF51161">
    <property type="entry name" value="Trimeric LpxA-like enzymes"/>
    <property type="match status" value="1"/>
</dbReference>
<dbReference type="OrthoDB" id="4410557at2"/>
<sequence length="218" mass="23093">MTSHVELTDTKKLTADCEWVYRIRATRDIPEHGITAGELGGWCGHVAFPECIAPAAWIADEAEVYDMASVQDSAIVAGTAVVDCCAEVSGAARISGSARITDDATVTGSSRVSGNVVVAGTTTIESCDIDGAGTITGHSVITTSITVVGCLDNADIRQPHHYHTLVFSSGDRVAVYRTTTGQAVLSRPEFLESMPESDRDLLREAQTAVLQLRPIEGE</sequence>
<dbReference type="EMBL" id="CP011542">
    <property type="protein sequence ID" value="AKK07148.1"/>
    <property type="molecule type" value="Genomic_DNA"/>
</dbReference>
<evidence type="ECO:0000313" key="1">
    <source>
        <dbReference type="EMBL" id="AKK07148.1"/>
    </source>
</evidence>
<reference evidence="2" key="2">
    <citation type="submission" date="2015-05" db="EMBL/GenBank/DDBJ databases">
        <title>Complete genome sequence of Corynebacterium mustelae DSM 45274, isolated from various tissues of a male ferret with lethal sepsis.</title>
        <authorList>
            <person name="Ruckert C."/>
            <person name="Albersmeier A."/>
            <person name="Winkler A."/>
            <person name="Tauch A."/>
        </authorList>
    </citation>
    <scope>NUCLEOTIDE SEQUENCE [LARGE SCALE GENOMIC DNA]</scope>
    <source>
        <strain evidence="2">DSM 45274</strain>
    </source>
</reference>
<accession>A0A0G3H5Q7</accession>
<evidence type="ECO:0000313" key="2">
    <source>
        <dbReference type="Proteomes" id="UP000035199"/>
    </source>
</evidence>
<gene>
    <name evidence="1" type="ORF">CMUST_14275</name>
</gene>
<organism evidence="1 2">
    <name type="scientific">Corynebacterium mustelae</name>
    <dbReference type="NCBI Taxonomy" id="571915"/>
    <lineage>
        <taxon>Bacteria</taxon>
        <taxon>Bacillati</taxon>
        <taxon>Actinomycetota</taxon>
        <taxon>Actinomycetes</taxon>
        <taxon>Mycobacteriales</taxon>
        <taxon>Corynebacteriaceae</taxon>
        <taxon>Corynebacterium</taxon>
    </lineage>
</organism>
<dbReference type="RefSeq" id="WP_052844800.1">
    <property type="nucleotide sequence ID" value="NZ_CP011542.1"/>
</dbReference>
<dbReference type="KEGG" id="cmv:CMUST_14275"/>